<dbReference type="InterPro" id="IPR006448">
    <property type="entry name" value="Phage_term_ssu_P27"/>
</dbReference>
<evidence type="ECO:0000313" key="1">
    <source>
        <dbReference type="EMBL" id="BAH07669.1"/>
    </source>
</evidence>
<proteinExistence type="predicted"/>
<organism evidence="1 2">
    <name type="scientific">Clostridium kluyveri (strain NBRC 12016)</name>
    <dbReference type="NCBI Taxonomy" id="583346"/>
    <lineage>
        <taxon>Bacteria</taxon>
        <taxon>Bacillati</taxon>
        <taxon>Bacillota</taxon>
        <taxon>Clostridia</taxon>
        <taxon>Eubacteriales</taxon>
        <taxon>Clostridiaceae</taxon>
        <taxon>Clostridium</taxon>
    </lineage>
</organism>
<name>B9E594_CLOK1</name>
<dbReference type="AlphaFoldDB" id="B9E594"/>
<dbReference type="Proteomes" id="UP000007969">
    <property type="component" value="Chromosome"/>
</dbReference>
<reference evidence="2" key="1">
    <citation type="submission" date="2005-09" db="EMBL/GenBank/DDBJ databases">
        <title>Complete genome sequence of Clostridium kluyveri and comparative genomics of Clostridia species.</title>
        <authorList>
            <person name="Inui M."/>
            <person name="Nonaka H."/>
            <person name="Shinoda Y."/>
            <person name="Ikenaga Y."/>
            <person name="Abe M."/>
            <person name="Naito K."/>
            <person name="Vertes A.A."/>
            <person name="Yukawa H."/>
        </authorList>
    </citation>
    <scope>NUCLEOTIDE SEQUENCE [LARGE SCALE GENOMIC DNA]</scope>
    <source>
        <strain evidence="2">NBRC 12016</strain>
    </source>
</reference>
<evidence type="ECO:0008006" key="3">
    <source>
        <dbReference type="Google" id="ProtNLM"/>
    </source>
</evidence>
<gene>
    <name evidence="1" type="ordered locus">CKR_2618</name>
</gene>
<dbReference type="HOGENOM" id="CLU_149979_0_0_9"/>
<dbReference type="EMBL" id="AP009049">
    <property type="protein sequence ID" value="BAH07669.1"/>
    <property type="molecule type" value="Genomic_DNA"/>
</dbReference>
<dbReference type="Pfam" id="PF05119">
    <property type="entry name" value="Terminase_4"/>
    <property type="match status" value="1"/>
</dbReference>
<evidence type="ECO:0000313" key="2">
    <source>
        <dbReference type="Proteomes" id="UP000007969"/>
    </source>
</evidence>
<accession>B9E594</accession>
<protein>
    <recommendedName>
        <fullName evidence="3">Phage-related protein</fullName>
    </recommendedName>
</protein>
<dbReference type="KEGG" id="ckr:CKR_2618"/>
<sequence length="120" mass="13977">MMNLEYEKLLKKFKRQVKADMKALNVYKPEFENLINIYSGMLAQYEIITKRLIENEFNIETETQRGGTKKSALATTQEKLRTDIVIYGDRLLLNPKSLRNAKLESKGKTSKLYDVLSKLE</sequence>